<proteinExistence type="inferred from homology"/>
<organism evidence="15 16">
    <name type="scientific">Mycolicibacterium paratuberculosis (strain ATCC BAA-968 / K-10)</name>
    <name type="common">Mycobacterium paratuberculosis</name>
    <dbReference type="NCBI Taxonomy" id="262316"/>
    <lineage>
        <taxon>Bacteria</taxon>
        <taxon>Bacillati</taxon>
        <taxon>Actinomycetota</taxon>
        <taxon>Actinomycetes</taxon>
        <taxon>Mycobacteriales</taxon>
        <taxon>Mycobacteriaceae</taxon>
        <taxon>Mycobacterium</taxon>
        <taxon>Mycobacterium avium complex (MAC)</taxon>
    </lineage>
</organism>
<comment type="similarity">
    <text evidence="4">Belongs to the Nudix hydrolase family. NudC subfamily.</text>
</comment>
<keyword evidence="16" id="KW-1185">Reference proteome</keyword>
<feature type="domain" description="Nudix hydrolase" evidence="14">
    <location>
        <begin position="521"/>
        <end position="646"/>
    </location>
</feature>
<evidence type="ECO:0000256" key="6">
    <source>
        <dbReference type="ARBA" id="ARBA00022723"/>
    </source>
</evidence>
<dbReference type="GO" id="GO:0006742">
    <property type="term" value="P:NADP+ catabolic process"/>
    <property type="evidence" value="ECO:0007669"/>
    <property type="project" value="TreeGrafter"/>
</dbReference>
<evidence type="ECO:0000313" key="15">
    <source>
        <dbReference type="EMBL" id="AAS05849.1"/>
    </source>
</evidence>
<dbReference type="Proteomes" id="UP000000580">
    <property type="component" value="Chromosome"/>
</dbReference>
<dbReference type="eggNOG" id="COG1226">
    <property type="taxonomic scope" value="Bacteria"/>
</dbReference>
<evidence type="ECO:0000256" key="11">
    <source>
        <dbReference type="ARBA" id="ARBA00023679"/>
    </source>
</evidence>
<dbReference type="PROSITE" id="PS51201">
    <property type="entry name" value="RCK_N"/>
    <property type="match status" value="1"/>
</dbReference>
<dbReference type="GO" id="GO:0005886">
    <property type="term" value="C:plasma membrane"/>
    <property type="evidence" value="ECO:0007669"/>
    <property type="project" value="UniProtKB-SubCell"/>
</dbReference>
<dbReference type="GO" id="GO:0006813">
    <property type="term" value="P:potassium ion transport"/>
    <property type="evidence" value="ECO:0007669"/>
    <property type="project" value="InterPro"/>
</dbReference>
<dbReference type="InterPro" id="IPR015375">
    <property type="entry name" value="NADH_PPase-like_N"/>
</dbReference>
<dbReference type="Gene3D" id="3.90.79.20">
    <property type="match status" value="1"/>
</dbReference>
<feature type="transmembrane region" description="Helical" evidence="12">
    <location>
        <begin position="104"/>
        <end position="126"/>
    </location>
</feature>
<dbReference type="Gene3D" id="3.40.50.720">
    <property type="entry name" value="NAD(P)-binding Rossmann-like Domain"/>
    <property type="match status" value="1"/>
</dbReference>
<dbReference type="EC" id="3.6.1.22" evidence="5"/>
<evidence type="ECO:0000256" key="8">
    <source>
        <dbReference type="ARBA" id="ARBA00022842"/>
    </source>
</evidence>
<comment type="cofactor">
    <cofactor evidence="1">
        <name>Mg(2+)</name>
        <dbReference type="ChEBI" id="CHEBI:18420"/>
    </cofactor>
</comment>
<dbReference type="HOGENOM" id="CLU_412080_0_0_11"/>
<dbReference type="Pfam" id="PF09297">
    <property type="entry name" value="Zn_ribbon_NUD"/>
    <property type="match status" value="1"/>
</dbReference>
<dbReference type="EMBL" id="AE016958">
    <property type="protein sequence ID" value="AAS05849.1"/>
    <property type="molecule type" value="Genomic_DNA"/>
</dbReference>
<dbReference type="FunFam" id="3.90.79.10:FF:000048">
    <property type="entry name" value="NADH pyrophosphatase"/>
    <property type="match status" value="1"/>
</dbReference>
<dbReference type="STRING" id="262316.MAP_3299c"/>
<dbReference type="InterPro" id="IPR013099">
    <property type="entry name" value="K_chnl_dom"/>
</dbReference>
<evidence type="ECO:0000256" key="2">
    <source>
        <dbReference type="ARBA" id="ARBA00001947"/>
    </source>
</evidence>
<dbReference type="InterPro" id="IPR020084">
    <property type="entry name" value="NUDIX_hydrolase_CS"/>
</dbReference>
<dbReference type="AlphaFoldDB" id="Q73UR7"/>
<evidence type="ECO:0000259" key="13">
    <source>
        <dbReference type="PROSITE" id="PS51201"/>
    </source>
</evidence>
<reference evidence="15 16" key="1">
    <citation type="journal article" date="2005" name="Proc. Natl. Acad. Sci. U.S.A.">
        <title>The complete genome sequence of Mycobacterium avium subspecies paratuberculosis.</title>
        <authorList>
            <person name="Li L."/>
            <person name="Bannantine J.P."/>
            <person name="Zhang Q."/>
            <person name="Amonsin A."/>
            <person name="May B.J."/>
            <person name="Alt D."/>
            <person name="Banerji N."/>
            <person name="Kanjilal S."/>
            <person name="Kapur V."/>
        </authorList>
    </citation>
    <scope>NUCLEOTIDE SEQUENCE [LARGE SCALE GENOMIC DNA]</scope>
    <source>
        <strain evidence="16">ATCC BAA-968 / K-10</strain>
    </source>
</reference>
<comment type="catalytic activity">
    <reaction evidence="11">
        <text>a 5'-end NAD(+)-phospho-ribonucleoside in mRNA + H2O = a 5'-end phospho-adenosine-phospho-ribonucleoside in mRNA + beta-nicotinamide D-ribonucleotide + 2 H(+)</text>
        <dbReference type="Rhea" id="RHEA:60876"/>
        <dbReference type="Rhea" id="RHEA-COMP:15698"/>
        <dbReference type="Rhea" id="RHEA-COMP:15719"/>
        <dbReference type="ChEBI" id="CHEBI:14649"/>
        <dbReference type="ChEBI" id="CHEBI:15377"/>
        <dbReference type="ChEBI" id="CHEBI:15378"/>
        <dbReference type="ChEBI" id="CHEBI:144029"/>
        <dbReference type="ChEBI" id="CHEBI:144051"/>
    </reaction>
    <physiologicalReaction direction="left-to-right" evidence="11">
        <dbReference type="Rhea" id="RHEA:60877"/>
    </physiologicalReaction>
</comment>
<dbReference type="PANTHER" id="PTHR42904:SF6">
    <property type="entry name" value="NAD-CAPPED RNA HYDROLASE NUDT12"/>
    <property type="match status" value="1"/>
</dbReference>
<dbReference type="SUPFAM" id="SSF55811">
    <property type="entry name" value="Nudix"/>
    <property type="match status" value="1"/>
</dbReference>
<dbReference type="GO" id="GO:0019677">
    <property type="term" value="P:NAD+ catabolic process"/>
    <property type="evidence" value="ECO:0007669"/>
    <property type="project" value="TreeGrafter"/>
</dbReference>
<evidence type="ECO:0000256" key="9">
    <source>
        <dbReference type="ARBA" id="ARBA00023027"/>
    </source>
</evidence>
<dbReference type="NCBIfam" id="NF001299">
    <property type="entry name" value="PRK00241.1"/>
    <property type="match status" value="1"/>
</dbReference>
<keyword evidence="10" id="KW-0464">Manganese</keyword>
<dbReference type="PANTHER" id="PTHR42904">
    <property type="entry name" value="NUDIX HYDROLASE, NUDC SUBFAMILY"/>
    <property type="match status" value="1"/>
</dbReference>
<dbReference type="GO" id="GO:0046872">
    <property type="term" value="F:metal ion binding"/>
    <property type="evidence" value="ECO:0007669"/>
    <property type="project" value="UniProtKB-KW"/>
</dbReference>
<dbReference type="SUPFAM" id="SSF81324">
    <property type="entry name" value="Voltage-gated potassium channels"/>
    <property type="match status" value="1"/>
</dbReference>
<evidence type="ECO:0000259" key="14">
    <source>
        <dbReference type="PROSITE" id="PS51462"/>
    </source>
</evidence>
<dbReference type="GO" id="GO:0005829">
    <property type="term" value="C:cytosol"/>
    <property type="evidence" value="ECO:0007669"/>
    <property type="project" value="TreeGrafter"/>
</dbReference>
<evidence type="ECO:0000256" key="4">
    <source>
        <dbReference type="ARBA" id="ARBA00009595"/>
    </source>
</evidence>
<dbReference type="Pfam" id="PF07885">
    <property type="entry name" value="Ion_trans_2"/>
    <property type="match status" value="1"/>
</dbReference>
<comment type="cofactor">
    <cofactor evidence="2">
        <name>Zn(2+)</name>
        <dbReference type="ChEBI" id="CHEBI:29105"/>
    </cofactor>
</comment>
<dbReference type="InterPro" id="IPR003148">
    <property type="entry name" value="RCK_N"/>
</dbReference>
<dbReference type="InterPro" id="IPR000086">
    <property type="entry name" value="NUDIX_hydrolase_dom"/>
</dbReference>
<name>Q73UR7_MYCPA</name>
<keyword evidence="7" id="KW-0378">Hydrolase</keyword>
<dbReference type="GO" id="GO:0035529">
    <property type="term" value="F:NADH pyrophosphatase activity"/>
    <property type="evidence" value="ECO:0007669"/>
    <property type="project" value="TreeGrafter"/>
</dbReference>
<feature type="transmembrane region" description="Helical" evidence="12">
    <location>
        <begin position="45"/>
        <end position="61"/>
    </location>
</feature>
<dbReference type="SUPFAM" id="SSF51735">
    <property type="entry name" value="NAD(P)-binding Rossmann-fold domains"/>
    <property type="match status" value="1"/>
</dbReference>
<evidence type="ECO:0000313" key="16">
    <source>
        <dbReference type="Proteomes" id="UP000000580"/>
    </source>
</evidence>
<evidence type="ECO:0000256" key="5">
    <source>
        <dbReference type="ARBA" id="ARBA00012381"/>
    </source>
</evidence>
<evidence type="ECO:0000256" key="12">
    <source>
        <dbReference type="SAM" id="Phobius"/>
    </source>
</evidence>
<protein>
    <recommendedName>
        <fullName evidence="5">NAD(+) diphosphatase</fullName>
        <ecNumber evidence="5">3.6.1.22</ecNumber>
    </recommendedName>
</protein>
<dbReference type="InterPro" id="IPR036291">
    <property type="entry name" value="NAD(P)-bd_dom_sf"/>
</dbReference>
<evidence type="ECO:0000256" key="7">
    <source>
        <dbReference type="ARBA" id="ARBA00022801"/>
    </source>
</evidence>
<dbReference type="InterPro" id="IPR049734">
    <property type="entry name" value="NudC-like_C"/>
</dbReference>
<dbReference type="Gene3D" id="3.90.79.10">
    <property type="entry name" value="Nucleoside Triphosphate Pyrophosphohydrolase"/>
    <property type="match status" value="1"/>
</dbReference>
<dbReference type="eggNOG" id="COG2816">
    <property type="taxonomic scope" value="Bacteria"/>
</dbReference>
<keyword evidence="6" id="KW-0479">Metal-binding</keyword>
<dbReference type="InterPro" id="IPR015797">
    <property type="entry name" value="NUDIX_hydrolase-like_dom_sf"/>
</dbReference>
<gene>
    <name evidence="15" type="ordered locus">MAP_3299c</name>
</gene>
<keyword evidence="12" id="KW-0472">Membrane</keyword>
<dbReference type="Pfam" id="PF09296">
    <property type="entry name" value="NUDIX-like"/>
    <property type="match status" value="1"/>
</dbReference>
<dbReference type="InterPro" id="IPR050241">
    <property type="entry name" value="NAD-cap_RNA_hydrolase_NudC"/>
</dbReference>
<keyword evidence="12" id="KW-1133">Transmembrane helix</keyword>
<feature type="domain" description="RCK N-terminal" evidence="13">
    <location>
        <begin position="147"/>
        <end position="267"/>
    </location>
</feature>
<dbReference type="Gene3D" id="1.10.287.70">
    <property type="match status" value="1"/>
</dbReference>
<evidence type="ECO:0000256" key="10">
    <source>
        <dbReference type="ARBA" id="ARBA00023211"/>
    </source>
</evidence>
<dbReference type="PROSITE" id="PS00893">
    <property type="entry name" value="NUDIX_BOX"/>
    <property type="match status" value="1"/>
</dbReference>
<dbReference type="Pfam" id="PF02254">
    <property type="entry name" value="TrkA_N"/>
    <property type="match status" value="1"/>
</dbReference>
<dbReference type="CDD" id="cd03429">
    <property type="entry name" value="NUDIX_NADH_pyrophosphatase_Nudt13"/>
    <property type="match status" value="1"/>
</dbReference>
<sequence>MRNGRSRKLSGLNQTLAAQRGHQLVGVVRIPEEHASPIRVITRRLAIALVVLFAAAVIVYADRSGYRDLRGGSLTFLDCVYFSAVSLSTTGYGDITPYTETARLVHTLIFTALRIAFLAVLVGTTLEVLSERSRQGWKIQRWRSRVRNHTIVIGYGTKGKTAVAAILGDETTQAEVVVVDTDRSTLEHAESADLVTVHGDATKADVLRLAGAQHAASIIVATSRDDTAVLVTLTAREIAPHAKIVASIREAENQHLLQQSGADSVVVSSATAGRLLGLATTTPSVVEMIEDLLTPDVGLAIAEREVEQSEIGGSPRHLRDIVLGVVRRPAAAHRRPRGGRGRGQRPVALHPQRGALMAIADFQLRSVPLLSRVGADRADQLRTDVEAAAAGWADAALLRVDSRNQVLVADGRVVLGAAAELGDKPPPEAVFLGRLEDGRHVWAIRGALQAPDDPEVRAEVVNLRSLGPIFDDTSSQLMSSAVALLNWHERSRFSSVDGSPTRPARAGWSRVNPVTGHEEFPRIDPAVICLVHDGGDRAVLARQAVWPERMFSLLAGFVEAGESFEVCVAREVREEIGLTVRDVRYLGSQPWPFPRSLMVGFHAVADPAQDFAFNDGEIAEAAWFTRDEVRAALAAGDWSSDSESKLLLPGSISIARVIIESWAALD</sequence>
<evidence type="ECO:0000256" key="3">
    <source>
        <dbReference type="ARBA" id="ARBA00004651"/>
    </source>
</evidence>
<keyword evidence="8" id="KW-0460">Magnesium</keyword>
<feature type="transmembrane region" description="Helical" evidence="12">
    <location>
        <begin position="73"/>
        <end position="92"/>
    </location>
</feature>
<accession>Q73UR7</accession>
<comment type="subcellular location">
    <subcellularLocation>
        <location evidence="3">Cell membrane</location>
        <topology evidence="3">Multi-pass membrane protein</topology>
    </subcellularLocation>
</comment>
<dbReference type="Pfam" id="PF00293">
    <property type="entry name" value="NUDIX"/>
    <property type="match status" value="1"/>
</dbReference>
<dbReference type="PROSITE" id="PS51462">
    <property type="entry name" value="NUDIX"/>
    <property type="match status" value="1"/>
</dbReference>
<evidence type="ECO:0000256" key="1">
    <source>
        <dbReference type="ARBA" id="ARBA00001946"/>
    </source>
</evidence>
<keyword evidence="9" id="KW-0520">NAD</keyword>
<dbReference type="InterPro" id="IPR015376">
    <property type="entry name" value="Znr_NADH_PPase"/>
</dbReference>
<dbReference type="KEGG" id="mpa:MAP_3299c"/>
<keyword evidence="12" id="KW-0812">Transmembrane</keyword>